<evidence type="ECO:0000256" key="4">
    <source>
        <dbReference type="ARBA" id="ARBA00023235"/>
    </source>
</evidence>
<protein>
    <recommendedName>
        <fullName evidence="2 5">peptidylprolyl isomerase</fullName>
        <ecNumber evidence="2 5">5.2.1.8</ecNumber>
    </recommendedName>
</protein>
<feature type="domain" description="PPIase FKBP-type" evidence="7">
    <location>
        <begin position="175"/>
        <end position="255"/>
    </location>
</feature>
<dbReference type="SUPFAM" id="SSF54534">
    <property type="entry name" value="FKBP-like"/>
    <property type="match status" value="1"/>
</dbReference>
<dbReference type="EC" id="5.2.1.8" evidence="2 5"/>
<evidence type="ECO:0000313" key="9">
    <source>
        <dbReference type="Proteomes" id="UP001642464"/>
    </source>
</evidence>
<dbReference type="PANTHER" id="PTHR43811">
    <property type="entry name" value="FKBP-TYPE PEPTIDYL-PROLYL CIS-TRANS ISOMERASE FKPA"/>
    <property type="match status" value="1"/>
</dbReference>
<comment type="catalytic activity">
    <reaction evidence="1 5">
        <text>[protein]-peptidylproline (omega=180) = [protein]-peptidylproline (omega=0)</text>
        <dbReference type="Rhea" id="RHEA:16237"/>
        <dbReference type="Rhea" id="RHEA-COMP:10747"/>
        <dbReference type="Rhea" id="RHEA-COMP:10748"/>
        <dbReference type="ChEBI" id="CHEBI:83833"/>
        <dbReference type="ChEBI" id="CHEBI:83834"/>
        <dbReference type="EC" id="5.2.1.8"/>
    </reaction>
</comment>
<organism evidence="8 9">
    <name type="scientific">Durusdinium trenchii</name>
    <dbReference type="NCBI Taxonomy" id="1381693"/>
    <lineage>
        <taxon>Eukaryota</taxon>
        <taxon>Sar</taxon>
        <taxon>Alveolata</taxon>
        <taxon>Dinophyceae</taxon>
        <taxon>Suessiales</taxon>
        <taxon>Symbiodiniaceae</taxon>
        <taxon>Durusdinium</taxon>
    </lineage>
</organism>
<dbReference type="GO" id="GO:0016853">
    <property type="term" value="F:isomerase activity"/>
    <property type="evidence" value="ECO:0007669"/>
    <property type="project" value="UniProtKB-KW"/>
</dbReference>
<dbReference type="PROSITE" id="PS50059">
    <property type="entry name" value="FKBP_PPIASE"/>
    <property type="match status" value="1"/>
</dbReference>
<dbReference type="Gene3D" id="3.10.50.40">
    <property type="match status" value="1"/>
</dbReference>
<keyword evidence="4 5" id="KW-0413">Isomerase</keyword>
<keyword evidence="9" id="KW-1185">Reference proteome</keyword>
<feature type="transmembrane region" description="Helical" evidence="6">
    <location>
        <begin position="21"/>
        <end position="41"/>
    </location>
</feature>
<dbReference type="Pfam" id="PF00254">
    <property type="entry name" value="FKBP_C"/>
    <property type="match status" value="1"/>
</dbReference>
<dbReference type="EMBL" id="CAXAMM010038335">
    <property type="protein sequence ID" value="CAK9078418.1"/>
    <property type="molecule type" value="Genomic_DNA"/>
</dbReference>
<dbReference type="InterPro" id="IPR046357">
    <property type="entry name" value="PPIase_dom_sf"/>
</dbReference>
<proteinExistence type="predicted"/>
<dbReference type="InterPro" id="IPR001179">
    <property type="entry name" value="PPIase_FKBP_dom"/>
</dbReference>
<accession>A0ABP0PQW4</accession>
<evidence type="ECO:0000313" key="8">
    <source>
        <dbReference type="EMBL" id="CAK9078418.1"/>
    </source>
</evidence>
<evidence type="ECO:0000256" key="1">
    <source>
        <dbReference type="ARBA" id="ARBA00000971"/>
    </source>
</evidence>
<dbReference type="PANTHER" id="PTHR43811:SF19">
    <property type="entry name" value="39 KDA FK506-BINDING NUCLEAR PROTEIN"/>
    <property type="match status" value="1"/>
</dbReference>
<evidence type="ECO:0000256" key="2">
    <source>
        <dbReference type="ARBA" id="ARBA00013194"/>
    </source>
</evidence>
<keyword evidence="6" id="KW-0812">Transmembrane</keyword>
<evidence type="ECO:0000256" key="5">
    <source>
        <dbReference type="PROSITE-ProRule" id="PRU00277"/>
    </source>
</evidence>
<keyword evidence="3 5" id="KW-0697">Rotamase</keyword>
<gene>
    <name evidence="8" type="ORF">SCF082_LOCUS37500</name>
</gene>
<keyword evidence="6" id="KW-0472">Membrane</keyword>
<evidence type="ECO:0000256" key="3">
    <source>
        <dbReference type="ARBA" id="ARBA00023110"/>
    </source>
</evidence>
<dbReference type="Proteomes" id="UP001642464">
    <property type="component" value="Unassembled WGS sequence"/>
</dbReference>
<comment type="caution">
    <text evidence="8">The sequence shown here is derived from an EMBL/GenBank/DDBJ whole genome shotgun (WGS) entry which is preliminary data.</text>
</comment>
<name>A0ABP0PQW4_9DINO</name>
<evidence type="ECO:0000259" key="7">
    <source>
        <dbReference type="PROSITE" id="PS50059"/>
    </source>
</evidence>
<reference evidence="8 9" key="1">
    <citation type="submission" date="2024-02" db="EMBL/GenBank/DDBJ databases">
        <authorList>
            <person name="Chen Y."/>
            <person name="Shah S."/>
            <person name="Dougan E. K."/>
            <person name="Thang M."/>
            <person name="Chan C."/>
        </authorList>
    </citation>
    <scope>NUCLEOTIDE SEQUENCE [LARGE SCALE GENOMIC DNA]</scope>
</reference>
<sequence>MKDSCHSQMVQVRLRYVRSPLWLLGAVLVASATWPLSWLGAPAPRGAGPAEEAVRWRTDSEFHGDGTSAGSTAAPRRVAAVGLALTLSLGGLSAARALIKGNAPPEGYGLGKGMNKAALDCRSRAECEELGLKREEEKYGMTSPGQEKTYKLTPSKARYKDVKAGDESAGVAKVGDDVKIRYRVMRSGKRSYDGLSGEATTLFSLGYGEDDGPKEATLNAPIGQGRFVKALDEALVGMAVGGVRRIQVRPDYGLGWKKEGKCAEAIGAVGMVAGLPAAGAERESDCIDTALLPQPIDWDAKRRFERRFDEALIVEAELMGLGK</sequence>
<evidence type="ECO:0000256" key="6">
    <source>
        <dbReference type="SAM" id="Phobius"/>
    </source>
</evidence>
<keyword evidence="6" id="KW-1133">Transmembrane helix</keyword>